<dbReference type="KEGG" id="fek:C1H87_18640"/>
<dbReference type="PANTHER" id="PTHR35560">
    <property type="entry name" value="BLL0132 PROTEIN"/>
    <property type="match status" value="1"/>
</dbReference>
<dbReference type="InterPro" id="IPR029058">
    <property type="entry name" value="AB_hydrolase_fold"/>
</dbReference>
<gene>
    <name evidence="1" type="ORF">C1H87_18640</name>
</gene>
<accession>A0A2K9PU75</accession>
<proteinExistence type="predicted"/>
<organism evidence="1 2">
    <name type="scientific">Flavivirga eckloniae</name>
    <dbReference type="NCBI Taxonomy" id="1803846"/>
    <lineage>
        <taxon>Bacteria</taxon>
        <taxon>Pseudomonadati</taxon>
        <taxon>Bacteroidota</taxon>
        <taxon>Flavobacteriia</taxon>
        <taxon>Flavobacteriales</taxon>
        <taxon>Flavobacteriaceae</taxon>
        <taxon>Flavivirga</taxon>
    </lineage>
</organism>
<name>A0A2K9PU75_9FLAO</name>
<keyword evidence="2" id="KW-1185">Reference proteome</keyword>
<dbReference type="Gene3D" id="3.40.50.1820">
    <property type="entry name" value="alpha/beta hydrolase"/>
    <property type="match status" value="1"/>
</dbReference>
<evidence type="ECO:0008006" key="3">
    <source>
        <dbReference type="Google" id="ProtNLM"/>
    </source>
</evidence>
<evidence type="ECO:0000313" key="2">
    <source>
        <dbReference type="Proteomes" id="UP000235826"/>
    </source>
</evidence>
<evidence type="ECO:0000313" key="1">
    <source>
        <dbReference type="EMBL" id="AUP80620.1"/>
    </source>
</evidence>
<dbReference type="SUPFAM" id="SSF53474">
    <property type="entry name" value="alpha/beta-Hydrolases"/>
    <property type="match status" value="1"/>
</dbReference>
<dbReference type="Proteomes" id="UP000235826">
    <property type="component" value="Chromosome"/>
</dbReference>
<dbReference type="EMBL" id="CP025791">
    <property type="protein sequence ID" value="AUP80620.1"/>
    <property type="molecule type" value="Genomic_DNA"/>
</dbReference>
<dbReference type="PANTHER" id="PTHR35560:SF3">
    <property type="entry name" value="PEPTIDASE S9 PROLYL OLIGOPEPTIDASE CATALYTIC DOMAIN-CONTAINING PROTEIN"/>
    <property type="match status" value="1"/>
</dbReference>
<protein>
    <recommendedName>
        <fullName evidence="3">Alpha/beta hydrolase</fullName>
    </recommendedName>
</protein>
<sequence length="469" mass="51753">MGVFYSCSKSENKALIVPETRNLFFESSAIDIKRTETGYVTANLKYTGTALNTPLTVQYSISQPNQDAAVEDVDFELPATSGTVVIPVGKNSVTTTLIKSILKNPEVGTKSVSFNLQPLNDFILGKPNKQEGSSILVNITEGLPIDNDPDDRIGDKKMAITVSGNTFKIPYFSNVTSIDDENTSITRAVIALQGANRNAGLYYENMLVAAKMESMQLDTLLVVSPQFLVESEIVDFRLDSEHLYWSSGGWKIGFLSKNEAQNPRPGRVSSFTMIDSLMTLLVKKNPNLKTIVFSGHSAGGQFVNRYAAASPIPTELKNSGVNVRFIVNNPSSYVYMDNTRIVPGTTDFEIPQTSCITFNEYKYGLDDLPNYLTAVGADQIRTQFAKREVLYLLGEEDNNPNSSSLDKSCEAALQGNQRLERGMNYFQYLQSYYGDAINNTQSIGTVPGVGHSHSGMFQSEQGRFYAFRK</sequence>
<dbReference type="AlphaFoldDB" id="A0A2K9PU75"/>
<reference evidence="1 2" key="1">
    <citation type="submission" date="2018-01" db="EMBL/GenBank/DDBJ databases">
        <title>Complete genome sequence of Flavivirga eckloniae ECD14 isolated from seaweed Ecklonia cava.</title>
        <authorList>
            <person name="Lee J.H."/>
            <person name="Baik K.S."/>
            <person name="Seong C.N."/>
        </authorList>
    </citation>
    <scope>NUCLEOTIDE SEQUENCE [LARGE SCALE GENOMIC DNA]</scope>
    <source>
        <strain evidence="1 2">ECD14</strain>
    </source>
</reference>